<dbReference type="SUPFAM" id="SSF52540">
    <property type="entry name" value="P-loop containing nucleoside triphosphate hydrolases"/>
    <property type="match status" value="1"/>
</dbReference>
<feature type="domain" description="ABC transporter" evidence="7">
    <location>
        <begin position="56"/>
        <end position="170"/>
    </location>
</feature>
<keyword evidence="2" id="KW-0813">Transport</keyword>
<evidence type="ECO:0000256" key="5">
    <source>
        <dbReference type="ARBA" id="ARBA00023251"/>
    </source>
</evidence>
<evidence type="ECO:0000256" key="4">
    <source>
        <dbReference type="ARBA" id="ARBA00022840"/>
    </source>
</evidence>
<keyword evidence="9" id="KW-1185">Reference proteome</keyword>
<comment type="subcellular location">
    <subcellularLocation>
        <location evidence="1">Cell membrane</location>
        <topology evidence="1">Peripheral membrane protein</topology>
    </subcellularLocation>
</comment>
<dbReference type="RefSeq" id="WP_344105322.1">
    <property type="nucleotide sequence ID" value="NZ_BAAAPC010000021.1"/>
</dbReference>
<evidence type="ECO:0000259" key="7">
    <source>
        <dbReference type="Pfam" id="PF00005"/>
    </source>
</evidence>
<dbReference type="InterPro" id="IPR027417">
    <property type="entry name" value="P-loop_NTPase"/>
</dbReference>
<dbReference type="Pfam" id="PF00005">
    <property type="entry name" value="ABC_tran"/>
    <property type="match status" value="1"/>
</dbReference>
<dbReference type="Proteomes" id="UP001501585">
    <property type="component" value="Unassembled WGS sequence"/>
</dbReference>
<evidence type="ECO:0000313" key="9">
    <source>
        <dbReference type="Proteomes" id="UP001501585"/>
    </source>
</evidence>
<dbReference type="InterPro" id="IPR003439">
    <property type="entry name" value="ABC_transporter-like_ATP-bd"/>
</dbReference>
<protein>
    <recommendedName>
        <fullName evidence="7">ABC transporter domain-containing protein</fullName>
    </recommendedName>
</protein>
<dbReference type="InterPro" id="IPR050763">
    <property type="entry name" value="ABC_transporter_ATP-binding"/>
</dbReference>
<dbReference type="PANTHER" id="PTHR42711">
    <property type="entry name" value="ABC TRANSPORTER ATP-BINDING PROTEIN"/>
    <property type="match status" value="1"/>
</dbReference>
<feature type="region of interest" description="Disordered" evidence="6">
    <location>
        <begin position="175"/>
        <end position="199"/>
    </location>
</feature>
<evidence type="ECO:0000256" key="3">
    <source>
        <dbReference type="ARBA" id="ARBA00022741"/>
    </source>
</evidence>
<evidence type="ECO:0000256" key="1">
    <source>
        <dbReference type="ARBA" id="ARBA00004202"/>
    </source>
</evidence>
<keyword evidence="5" id="KW-0046">Antibiotic resistance</keyword>
<reference evidence="8 9" key="1">
    <citation type="journal article" date="2019" name="Int. J. Syst. Evol. Microbiol.">
        <title>The Global Catalogue of Microorganisms (GCM) 10K type strain sequencing project: providing services to taxonomists for standard genome sequencing and annotation.</title>
        <authorList>
            <consortium name="The Broad Institute Genomics Platform"/>
            <consortium name="The Broad Institute Genome Sequencing Center for Infectious Disease"/>
            <person name="Wu L."/>
            <person name="Ma J."/>
        </authorList>
    </citation>
    <scope>NUCLEOTIDE SEQUENCE [LARGE SCALE GENOMIC DNA]</scope>
    <source>
        <strain evidence="8 9">JCM 15313</strain>
    </source>
</reference>
<dbReference type="Gene3D" id="3.40.50.300">
    <property type="entry name" value="P-loop containing nucleotide triphosphate hydrolases"/>
    <property type="match status" value="1"/>
</dbReference>
<evidence type="ECO:0000256" key="2">
    <source>
        <dbReference type="ARBA" id="ARBA00022448"/>
    </source>
</evidence>
<dbReference type="EMBL" id="BAAAPC010000021">
    <property type="protein sequence ID" value="GAA2010332.1"/>
    <property type="molecule type" value="Genomic_DNA"/>
</dbReference>
<sequence>MGSLARSSVELSAPGVHEFRNEQDRLIPHTEARQPFALQLSGLCKQFSDKLVMDHAELRVPDRCVFGLVGPEGAGKTTLWSMSVGLPPDQGDVRIFGMDMWSEPSRAKAVLGALPDEPSIPDHWTGRDWLTSVAIWNGLDPVKLAVRAEQLLGLWDLTEAESTLVRKYSTSLRKKMGAGRRTAAQSPTADARRPVRRRR</sequence>
<dbReference type="PANTHER" id="PTHR42711:SF19">
    <property type="entry name" value="DOXORUBICIN RESISTANCE ATP-BINDING PROTEIN DRRA"/>
    <property type="match status" value="1"/>
</dbReference>
<proteinExistence type="predicted"/>
<organism evidence="8 9">
    <name type="scientific">Nocardiopsis rhodophaea</name>
    <dbReference type="NCBI Taxonomy" id="280238"/>
    <lineage>
        <taxon>Bacteria</taxon>
        <taxon>Bacillati</taxon>
        <taxon>Actinomycetota</taxon>
        <taxon>Actinomycetes</taxon>
        <taxon>Streptosporangiales</taxon>
        <taxon>Nocardiopsidaceae</taxon>
        <taxon>Nocardiopsis</taxon>
    </lineage>
</organism>
<keyword evidence="3" id="KW-0547">Nucleotide-binding</keyword>
<name>A0ABN2TIW6_9ACTN</name>
<evidence type="ECO:0000256" key="6">
    <source>
        <dbReference type="SAM" id="MobiDB-lite"/>
    </source>
</evidence>
<keyword evidence="4" id="KW-0067">ATP-binding</keyword>
<evidence type="ECO:0000313" key="8">
    <source>
        <dbReference type="EMBL" id="GAA2010332.1"/>
    </source>
</evidence>
<gene>
    <name evidence="8" type="ORF">GCM10009799_43070</name>
</gene>
<comment type="caution">
    <text evidence="8">The sequence shown here is derived from an EMBL/GenBank/DDBJ whole genome shotgun (WGS) entry which is preliminary data.</text>
</comment>
<accession>A0ABN2TIW6</accession>